<reference evidence="9 10" key="1">
    <citation type="submission" date="2018-11" db="EMBL/GenBank/DDBJ databases">
        <title>Genome sequencing and assembly of Clostridium tagluense strain A121.</title>
        <authorList>
            <person name="Murakami T."/>
            <person name="Segawa T."/>
            <person name="Shcherbakova V.A."/>
            <person name="Mori H."/>
            <person name="Yoshimura Y."/>
        </authorList>
    </citation>
    <scope>NUCLEOTIDE SEQUENCE [LARGE SCALE GENOMIC DNA]</scope>
    <source>
        <strain evidence="9 10">A121</strain>
    </source>
</reference>
<evidence type="ECO:0000313" key="10">
    <source>
        <dbReference type="Proteomes" id="UP000287872"/>
    </source>
</evidence>
<dbReference type="Gene3D" id="3.90.1720.10">
    <property type="entry name" value="endopeptidase domain like (from Nostoc punctiforme)"/>
    <property type="match status" value="1"/>
</dbReference>
<keyword evidence="5" id="KW-0788">Thiol protease</keyword>
<evidence type="ECO:0000256" key="2">
    <source>
        <dbReference type="ARBA" id="ARBA00022670"/>
    </source>
</evidence>
<dbReference type="InterPro" id="IPR038765">
    <property type="entry name" value="Papain-like_cys_pep_sf"/>
</dbReference>
<feature type="domain" description="NlpC/P60" evidence="8">
    <location>
        <begin position="261"/>
        <end position="378"/>
    </location>
</feature>
<keyword evidence="3 7" id="KW-0732">Signal</keyword>
<keyword evidence="6" id="KW-0175">Coiled coil</keyword>
<dbReference type="PANTHER" id="PTHR47053:SF1">
    <property type="entry name" value="MUREIN DD-ENDOPEPTIDASE MEPH-RELATED"/>
    <property type="match status" value="1"/>
</dbReference>
<dbReference type="EMBL" id="BHYK01000022">
    <property type="protein sequence ID" value="GCD11851.1"/>
    <property type="molecule type" value="Genomic_DNA"/>
</dbReference>
<evidence type="ECO:0000256" key="4">
    <source>
        <dbReference type="ARBA" id="ARBA00022801"/>
    </source>
</evidence>
<dbReference type="InterPro" id="IPR000064">
    <property type="entry name" value="NLP_P60_dom"/>
</dbReference>
<evidence type="ECO:0000256" key="7">
    <source>
        <dbReference type="SAM" id="SignalP"/>
    </source>
</evidence>
<evidence type="ECO:0000259" key="8">
    <source>
        <dbReference type="PROSITE" id="PS51935"/>
    </source>
</evidence>
<dbReference type="InterPro" id="IPR051202">
    <property type="entry name" value="Peptidase_C40"/>
</dbReference>
<dbReference type="SUPFAM" id="SSF54001">
    <property type="entry name" value="Cysteine proteinases"/>
    <property type="match status" value="1"/>
</dbReference>
<sequence>MKNALRSIAVVITLIFTSNVTALAIPTNERLQQQKDSLTKIQDERGAIETRLEEFDNQIEEIMTKTEENKVKILQTKKAIESAAAKAKQVEKENQKEEELFNSRMRILYINGFDGYMSVILESESFGDFVSRVENIKTIIEFDEKVVAEFKVAQKELIEKQQSLNNTKEVLLNLQVENKQKLDKINVTKESQNKLIAELKSKEIVSKELHNKLITELKNSKEKVLVAQISEPEASASKSITKINEIRNSAPKYTPSRGSATISDNAIIAYASNFLGTPYLWGGTSPSGFDCSGFTQYVYAHFGISVGRTTFDQINDGVQVSRENLQPGDLIFFGTFANPHHMGMYVGDNNYIHAPHTGDVIKISPVGRNDYVTARRVK</sequence>
<feature type="chain" id="PRO_5019491070" evidence="7">
    <location>
        <begin position="25"/>
        <end position="378"/>
    </location>
</feature>
<dbReference type="GO" id="GO:0008234">
    <property type="term" value="F:cysteine-type peptidase activity"/>
    <property type="evidence" value="ECO:0007669"/>
    <property type="project" value="UniProtKB-KW"/>
</dbReference>
<dbReference type="Gene3D" id="6.10.250.3150">
    <property type="match status" value="1"/>
</dbReference>
<evidence type="ECO:0000256" key="1">
    <source>
        <dbReference type="ARBA" id="ARBA00007074"/>
    </source>
</evidence>
<organism evidence="9 10">
    <name type="scientific">Clostridium tagluense</name>
    <dbReference type="NCBI Taxonomy" id="360422"/>
    <lineage>
        <taxon>Bacteria</taxon>
        <taxon>Bacillati</taxon>
        <taxon>Bacillota</taxon>
        <taxon>Clostridia</taxon>
        <taxon>Eubacteriales</taxon>
        <taxon>Clostridiaceae</taxon>
        <taxon>Clostridium</taxon>
    </lineage>
</organism>
<dbReference type="PANTHER" id="PTHR47053">
    <property type="entry name" value="MUREIN DD-ENDOPEPTIDASE MEPH-RELATED"/>
    <property type="match status" value="1"/>
</dbReference>
<evidence type="ECO:0000313" key="9">
    <source>
        <dbReference type="EMBL" id="GCD11851.1"/>
    </source>
</evidence>
<dbReference type="Pfam" id="PF24568">
    <property type="entry name" value="CC_PcsB"/>
    <property type="match status" value="1"/>
</dbReference>
<dbReference type="AlphaFoldDB" id="A0A401UQQ8"/>
<dbReference type="GO" id="GO:0006508">
    <property type="term" value="P:proteolysis"/>
    <property type="evidence" value="ECO:0007669"/>
    <property type="project" value="UniProtKB-KW"/>
</dbReference>
<dbReference type="PROSITE" id="PS51935">
    <property type="entry name" value="NLPC_P60"/>
    <property type="match status" value="1"/>
</dbReference>
<comment type="caution">
    <text evidence="9">The sequence shown here is derived from an EMBL/GenBank/DDBJ whole genome shotgun (WGS) entry which is preliminary data.</text>
</comment>
<accession>A0A401UQQ8</accession>
<evidence type="ECO:0000256" key="6">
    <source>
        <dbReference type="SAM" id="Coils"/>
    </source>
</evidence>
<evidence type="ECO:0000256" key="5">
    <source>
        <dbReference type="ARBA" id="ARBA00022807"/>
    </source>
</evidence>
<dbReference type="InterPro" id="IPR057309">
    <property type="entry name" value="PcsB_CC"/>
</dbReference>
<comment type="similarity">
    <text evidence="1">Belongs to the peptidase C40 family.</text>
</comment>
<gene>
    <name evidence="9" type="ORF">Ctaglu_34740</name>
</gene>
<proteinExistence type="inferred from homology"/>
<feature type="coiled-coil region" evidence="6">
    <location>
        <begin position="38"/>
        <end position="100"/>
    </location>
</feature>
<keyword evidence="4 9" id="KW-0378">Hydrolase</keyword>
<dbReference type="Proteomes" id="UP000287872">
    <property type="component" value="Unassembled WGS sequence"/>
</dbReference>
<dbReference type="RefSeq" id="WP_125004019.1">
    <property type="nucleotide sequence ID" value="NZ_BHYK01000022.1"/>
</dbReference>
<protein>
    <submittedName>
        <fullName evidence="9">Hydrolase</fullName>
    </submittedName>
</protein>
<dbReference type="OrthoDB" id="9808890at2"/>
<evidence type="ECO:0000256" key="3">
    <source>
        <dbReference type="ARBA" id="ARBA00022729"/>
    </source>
</evidence>
<keyword evidence="2" id="KW-0645">Protease</keyword>
<name>A0A401UQQ8_9CLOT</name>
<feature type="signal peptide" evidence="7">
    <location>
        <begin position="1"/>
        <end position="24"/>
    </location>
</feature>
<keyword evidence="10" id="KW-1185">Reference proteome</keyword>
<dbReference type="Pfam" id="PF00877">
    <property type="entry name" value="NLPC_P60"/>
    <property type="match status" value="1"/>
</dbReference>